<sequence>MANGAYYSYAGYDHALLNKLTHQIRQQIVPKWLHIQAMTFPAKMATPASLDTTSQGAQQSKRQPGSERQLGSGRKPAAMTLEQEEMYHHMWRGTPKCMVQTGDYFGRFAPNGMASPIGLQGHLSALNPPLTACASLPNVGIQRPQGSPGLRPSSHQRATRTGPSRSQRNAYSGHPALLPPPEGSHGGGRLELCHSAPGIFPEAPLSGDLSSSSLPLLFSPPCNTPTASFTPPPRTPSSKGGPAPNSLKAKRAAMQGSSVARFHFPKSEDGLTSADPSCPYLQYDYYDVLVPESFDDLDMDTSSYAKNYHRLYYTRLPEKKMDTEDLKKKYNAPEALRKQLQEENGGDRSEQYQAKRMPDVKTLATWVKKLQPRSIQDYKPMFTLCQALLNEILDQEVKLADRALEMEKGKFRFEMGKMTQDQEVKLADRALEMEKGKFRFEMGKMTQEFTVIINELKEELKSRPKFGMTFSSPSSNLASVVKSTKKAEEPLPEHIQHKISAAQKWRNAVDHPKMKATFMSKLIKAVHEAESSGTALKEALAQKAALEKYLEEIGAEMQQQIDFAECRASVHLAQYEEMRAELNKFVKKSEFLQEALMEGRSQVSKKGSAMTLLQSKHNELHSMCDAKDQQIGALEAEVRQKDEMMAVVHSSLQWQVDEMRRFSQGALILQPTHWSLYRSSTLDAMKAEIGDAQQESTAAISEDREGIPRPASTGEPPQEDAAKGSQAEQEALAAESAAQAAEGGHCAYRIKHGRPVSVTDLPRSTLTVAVQKAGFKEQLEAMRTQWSIVGSENATKSLSIDKLQAELLGMQAEVKAMREKMESLVHVEAEKAILEQKHEAQVKELMEAAQQAEEGKATLEGMHMEAVRAQNGVRVAYMGVMRRLKFWLSKQITFFNFSALYDEGVHDIARLTEMEETKLELSLLFKQLEEEEGTDDPDFAQAEDIERIAQVIRHNIAFINKELKGKSNKVVFMVRRMDALHELDHHLELMEQQHRNLNREIDREMMDLLQARAADAAEIRQMKLRASSRSWDMTRLLQNSKTLRLDHKDTVLQLEQRLRIKDGSALELLFGEHGAWQWVTSFEELNHLMHVSQRFLETAFNLQ</sequence>
<feature type="coiled-coil region" evidence="1">
    <location>
        <begin position="800"/>
        <end position="862"/>
    </location>
</feature>
<reference evidence="3 4" key="1">
    <citation type="journal article" date="2015" name="Genome Biol. Evol.">
        <title>Comparative Genomics of a Bacterivorous Green Alga Reveals Evolutionary Causalities and Consequences of Phago-Mixotrophic Mode of Nutrition.</title>
        <authorList>
            <person name="Burns J.A."/>
            <person name="Paasch A."/>
            <person name="Narechania A."/>
            <person name="Kim E."/>
        </authorList>
    </citation>
    <scope>NUCLEOTIDE SEQUENCE [LARGE SCALE GENOMIC DNA]</scope>
    <source>
        <strain evidence="3 4">PLY_AMNH</strain>
    </source>
</reference>
<feature type="compositionally biased region" description="Polar residues" evidence="2">
    <location>
        <begin position="153"/>
        <end position="170"/>
    </location>
</feature>
<feature type="region of interest" description="Disordered" evidence="2">
    <location>
        <begin position="691"/>
        <end position="738"/>
    </location>
</feature>
<feature type="region of interest" description="Disordered" evidence="2">
    <location>
        <begin position="332"/>
        <end position="352"/>
    </location>
</feature>
<feature type="compositionally biased region" description="Polar residues" evidence="2">
    <location>
        <begin position="49"/>
        <end position="63"/>
    </location>
</feature>
<proteinExistence type="predicted"/>
<feature type="coiled-coil region" evidence="1">
    <location>
        <begin position="980"/>
        <end position="1007"/>
    </location>
</feature>
<dbReference type="AlphaFoldDB" id="A0AAE0GIP2"/>
<evidence type="ECO:0000313" key="4">
    <source>
        <dbReference type="Proteomes" id="UP001190700"/>
    </source>
</evidence>
<organism evidence="3 4">
    <name type="scientific">Cymbomonas tetramitiformis</name>
    <dbReference type="NCBI Taxonomy" id="36881"/>
    <lineage>
        <taxon>Eukaryota</taxon>
        <taxon>Viridiplantae</taxon>
        <taxon>Chlorophyta</taxon>
        <taxon>Pyramimonadophyceae</taxon>
        <taxon>Pyramimonadales</taxon>
        <taxon>Pyramimonadaceae</taxon>
        <taxon>Cymbomonas</taxon>
    </lineage>
</organism>
<feature type="region of interest" description="Disordered" evidence="2">
    <location>
        <begin position="47"/>
        <end position="75"/>
    </location>
</feature>
<evidence type="ECO:0000313" key="3">
    <source>
        <dbReference type="EMBL" id="KAK3278715.1"/>
    </source>
</evidence>
<feature type="compositionally biased region" description="Low complexity" evidence="2">
    <location>
        <begin position="725"/>
        <end position="738"/>
    </location>
</feature>
<feature type="compositionally biased region" description="Basic and acidic residues" evidence="2">
    <location>
        <begin position="335"/>
        <end position="350"/>
    </location>
</feature>
<dbReference type="EMBL" id="LGRX02005314">
    <property type="protein sequence ID" value="KAK3278715.1"/>
    <property type="molecule type" value="Genomic_DNA"/>
</dbReference>
<name>A0AAE0GIP2_9CHLO</name>
<keyword evidence="4" id="KW-1185">Reference proteome</keyword>
<evidence type="ECO:0000256" key="1">
    <source>
        <dbReference type="SAM" id="Coils"/>
    </source>
</evidence>
<gene>
    <name evidence="3" type="ORF">CYMTET_13363</name>
</gene>
<protein>
    <submittedName>
        <fullName evidence="3">Uncharacterized protein</fullName>
    </submittedName>
</protein>
<accession>A0AAE0GIP2</accession>
<keyword evidence="1" id="KW-0175">Coiled coil</keyword>
<feature type="region of interest" description="Disordered" evidence="2">
    <location>
        <begin position="223"/>
        <end position="254"/>
    </location>
</feature>
<comment type="caution">
    <text evidence="3">The sequence shown here is derived from an EMBL/GenBank/DDBJ whole genome shotgun (WGS) entry which is preliminary data.</text>
</comment>
<feature type="coiled-coil region" evidence="1">
    <location>
        <begin position="536"/>
        <end position="595"/>
    </location>
</feature>
<dbReference type="Proteomes" id="UP001190700">
    <property type="component" value="Unassembled WGS sequence"/>
</dbReference>
<feature type="region of interest" description="Disordered" evidence="2">
    <location>
        <begin position="137"/>
        <end position="190"/>
    </location>
</feature>
<evidence type="ECO:0000256" key="2">
    <source>
        <dbReference type="SAM" id="MobiDB-lite"/>
    </source>
</evidence>